<sequence length="75" mass="8290">MRSLLSSLPRKPDAGDLRAAVKRALDFRLRGVPEAPPEDLAYDPERAPGDRPKVVPIYIAPKRSALKRRDGGDAR</sequence>
<proteinExistence type="predicted"/>
<evidence type="ECO:0000313" key="2">
    <source>
        <dbReference type="EMBL" id="ALN79530.1"/>
    </source>
</evidence>
<reference evidence="2 3" key="1">
    <citation type="journal article" date="2015" name="BMC Genomics">
        <title>Comparative genomics and metabolic profiling of the genus Lysobacter.</title>
        <authorList>
            <person name="de Bruijn I."/>
            <person name="Cheng X."/>
            <person name="de Jager V."/>
            <person name="Exposito R.G."/>
            <person name="Watrous J."/>
            <person name="Patel N."/>
            <person name="Postma J."/>
            <person name="Dorrestein P.C."/>
            <person name="Kobayashi D."/>
            <person name="Raaijmakers J.M."/>
        </authorList>
    </citation>
    <scope>NUCLEOTIDE SEQUENCE [LARGE SCALE GENOMIC DNA]</scope>
    <source>
        <strain evidence="2 3">76</strain>
    </source>
</reference>
<dbReference type="KEGG" id="lab:LA76x_1373"/>
<evidence type="ECO:0000313" key="3">
    <source>
        <dbReference type="Proteomes" id="UP000060787"/>
    </source>
</evidence>
<dbReference type="PATRIC" id="fig|84531.8.peg.1405"/>
<gene>
    <name evidence="2" type="ORF">LA76x_1373</name>
</gene>
<organism evidence="2 3">
    <name type="scientific">Lysobacter antibioticus</name>
    <dbReference type="NCBI Taxonomy" id="84531"/>
    <lineage>
        <taxon>Bacteria</taxon>
        <taxon>Pseudomonadati</taxon>
        <taxon>Pseudomonadota</taxon>
        <taxon>Gammaproteobacteria</taxon>
        <taxon>Lysobacterales</taxon>
        <taxon>Lysobacteraceae</taxon>
        <taxon>Lysobacter</taxon>
    </lineage>
</organism>
<dbReference type="AlphaFoldDB" id="A0A0S2F7L4"/>
<protein>
    <submittedName>
        <fullName evidence="2">Uncharacterized protein</fullName>
    </submittedName>
</protein>
<feature type="compositionally biased region" description="Basic and acidic residues" evidence="1">
    <location>
        <begin position="43"/>
        <end position="53"/>
    </location>
</feature>
<name>A0A0S2F7L4_LYSAN</name>
<accession>A0A0S2F7L4</accession>
<dbReference type="Proteomes" id="UP000060787">
    <property type="component" value="Chromosome"/>
</dbReference>
<feature type="region of interest" description="Disordered" evidence="1">
    <location>
        <begin position="33"/>
        <end position="75"/>
    </location>
</feature>
<evidence type="ECO:0000256" key="1">
    <source>
        <dbReference type="SAM" id="MobiDB-lite"/>
    </source>
</evidence>
<dbReference type="STRING" id="84531.LA76x_1373"/>
<dbReference type="EMBL" id="CP011129">
    <property type="protein sequence ID" value="ALN79530.1"/>
    <property type="molecule type" value="Genomic_DNA"/>
</dbReference>
<keyword evidence="3" id="KW-1185">Reference proteome</keyword>